<keyword evidence="2" id="KW-1185">Reference proteome</keyword>
<sequence length="490" mass="55572">METDPRRETDGELHPETPSMVDTRSKVNASQQNRSFDQTSTDQNTAITSQAQIATGNSNATTAPTDTHTENVQQPAAPAASTSTASSLLTDLSELPFTTPTTPKPTPKHRRTMPYDTPLPKLGRPGEVEDWLIDFDEAMVERECYDNEEQAKKFRVCLKPGSQAKAWYDKQKETTKKDITLLLDALNTSFKKDQGNDKWWKKLKQMKLTDEQALDEDERNDFVDECRIAAAKVSDKYAAPQLKANLIISNMGRRTYNQIKSNIEEATPTGVLDALQDLGETELALIEEEVEQKKDQQKLKEAKKKDAEDMAEMKAELERIKRELKAKVANTPSTFNRRNASNTDTTLTVLAKATRDDFLDVPESHQKKIQQYIKSYGDKYSTEWKFPLMPGTEDATGKECFKCGKSGHYGRNCTNKAVPLQEQAYRSCVRRERFEKMKSSFRPTVMQPTEVTMAALAQDPPYKAGKETRRLIREAERQEDSDSENDSERQ</sequence>
<comment type="caution">
    <text evidence="1">The sequence shown here is derived from an EMBL/GenBank/DDBJ whole genome shotgun (WGS) entry which is preliminary data.</text>
</comment>
<dbReference type="Proteomes" id="UP001243375">
    <property type="component" value="Unassembled WGS sequence"/>
</dbReference>
<proteinExistence type="predicted"/>
<evidence type="ECO:0000313" key="1">
    <source>
        <dbReference type="EMBL" id="KAJ9112234.1"/>
    </source>
</evidence>
<protein>
    <submittedName>
        <fullName evidence="1">Uncharacterized protein</fullName>
    </submittedName>
</protein>
<gene>
    <name evidence="1" type="ORF">QFC22_006318</name>
</gene>
<accession>A0ACC2WLY1</accession>
<organism evidence="1 2">
    <name type="scientific">Naganishia vaughanmartiniae</name>
    <dbReference type="NCBI Taxonomy" id="1424756"/>
    <lineage>
        <taxon>Eukaryota</taxon>
        <taxon>Fungi</taxon>
        <taxon>Dikarya</taxon>
        <taxon>Basidiomycota</taxon>
        <taxon>Agaricomycotina</taxon>
        <taxon>Tremellomycetes</taxon>
        <taxon>Filobasidiales</taxon>
        <taxon>Filobasidiaceae</taxon>
        <taxon>Naganishia</taxon>
    </lineage>
</organism>
<dbReference type="EMBL" id="JASBWU010000026">
    <property type="protein sequence ID" value="KAJ9112234.1"/>
    <property type="molecule type" value="Genomic_DNA"/>
</dbReference>
<name>A0ACC2WLY1_9TREE</name>
<reference evidence="1" key="1">
    <citation type="submission" date="2023-04" db="EMBL/GenBank/DDBJ databases">
        <title>Draft Genome sequencing of Naganishia species isolated from polar environments using Oxford Nanopore Technology.</title>
        <authorList>
            <person name="Leo P."/>
            <person name="Venkateswaran K."/>
        </authorList>
    </citation>
    <scope>NUCLEOTIDE SEQUENCE</scope>
    <source>
        <strain evidence="1">MNA-CCFEE 5425</strain>
    </source>
</reference>
<evidence type="ECO:0000313" key="2">
    <source>
        <dbReference type="Proteomes" id="UP001243375"/>
    </source>
</evidence>